<dbReference type="AlphaFoldDB" id="A0A5C5GEP5"/>
<dbReference type="SMART" id="SM00829">
    <property type="entry name" value="PKS_ER"/>
    <property type="match status" value="1"/>
</dbReference>
<proteinExistence type="predicted"/>
<dbReference type="PANTHER" id="PTHR45348:SF2">
    <property type="entry name" value="ZINC-TYPE ALCOHOL DEHYDROGENASE-LIKE PROTEIN C2E1P3.01"/>
    <property type="match status" value="1"/>
</dbReference>
<evidence type="ECO:0000259" key="1">
    <source>
        <dbReference type="SMART" id="SM00829"/>
    </source>
</evidence>
<dbReference type="Gene3D" id="3.90.180.10">
    <property type="entry name" value="Medium-chain alcohol dehydrogenases, catalytic domain"/>
    <property type="match status" value="1"/>
</dbReference>
<dbReference type="CDD" id="cd08249">
    <property type="entry name" value="enoyl_reductase_like"/>
    <property type="match status" value="1"/>
</dbReference>
<reference evidence="2 3" key="1">
    <citation type="submission" date="2019-06" db="EMBL/GenBank/DDBJ databases">
        <title>Genome of new Rhodobacteraceae sp. SM1903.</title>
        <authorList>
            <person name="Ren X."/>
        </authorList>
    </citation>
    <scope>NUCLEOTIDE SEQUENCE [LARGE SCALE GENOMIC DNA]</scope>
    <source>
        <strain evidence="2 3">SM1903</strain>
    </source>
</reference>
<dbReference type="Pfam" id="PF08240">
    <property type="entry name" value="ADH_N"/>
    <property type="match status" value="1"/>
</dbReference>
<evidence type="ECO:0000313" key="2">
    <source>
        <dbReference type="EMBL" id="TNY32419.1"/>
    </source>
</evidence>
<protein>
    <submittedName>
        <fullName evidence="2">Zinc-binding alcohol dehydrogenase family protein</fullName>
    </submittedName>
</protein>
<dbReference type="Pfam" id="PF00107">
    <property type="entry name" value="ADH_zinc_N"/>
    <property type="match status" value="1"/>
</dbReference>
<dbReference type="OrthoDB" id="7355832at2"/>
<dbReference type="PANTHER" id="PTHR45348">
    <property type="entry name" value="HYPOTHETICAL OXIDOREDUCTASE (EUROFUNG)"/>
    <property type="match status" value="1"/>
</dbReference>
<dbReference type="Gene3D" id="3.40.50.720">
    <property type="entry name" value="NAD(P)-binding Rossmann-like Domain"/>
    <property type="match status" value="1"/>
</dbReference>
<dbReference type="InterPro" id="IPR011032">
    <property type="entry name" value="GroES-like_sf"/>
</dbReference>
<comment type="caution">
    <text evidence="2">The sequence shown here is derived from an EMBL/GenBank/DDBJ whole genome shotgun (WGS) entry which is preliminary data.</text>
</comment>
<dbReference type="InterPro" id="IPR013149">
    <property type="entry name" value="ADH-like_C"/>
</dbReference>
<accession>A0A5C5GEP5</accession>
<dbReference type="SUPFAM" id="SSF50129">
    <property type="entry name" value="GroES-like"/>
    <property type="match status" value="1"/>
</dbReference>
<feature type="domain" description="Enoyl reductase (ER)" evidence="1">
    <location>
        <begin position="14"/>
        <end position="370"/>
    </location>
</feature>
<dbReference type="SUPFAM" id="SSF51735">
    <property type="entry name" value="NAD(P)-binding Rossmann-fold domains"/>
    <property type="match status" value="1"/>
</dbReference>
<dbReference type="GO" id="GO:0016651">
    <property type="term" value="F:oxidoreductase activity, acting on NAD(P)H"/>
    <property type="evidence" value="ECO:0007669"/>
    <property type="project" value="InterPro"/>
</dbReference>
<sequence>MSSNYAAWLTVPHGRLTVSSAPLTPPERGQIRLKARAVAINPIDRFKQKMGKPLYGWRAYPMVLGFDLAGEVESVGPGVTRFAPGDRVVSLAVGMEKSRNRDAEAAFQLFTNVRADLSAPIPDHMSFEEAAVLPLALSTAACGLFGADQLNLPRPGGAMTDQGRTVLVWGGSTSVGCCAIQLAKAAGYRVVTSASPRNFDYLERLGADVVLDYAGPDAARRVAQALAGHSVAGAIAMGEGSSRACIDVLGTSEGTRKVAMATFPVDLDALPDAPGPWTLVTQMLPRMMTGMFGLWVTAKRRGVAHSTIWGTSLMETDLGPAIFENFLPQALASGQIMPAPPPLVVGDGLEAIQSAFDRQRQGVSARKVVVTL</sequence>
<dbReference type="InterPro" id="IPR047122">
    <property type="entry name" value="Trans-enoyl_RdTase-like"/>
</dbReference>
<gene>
    <name evidence="2" type="ORF">FHY64_03750</name>
</gene>
<dbReference type="RefSeq" id="WP_140193096.1">
    <property type="nucleotide sequence ID" value="NZ_CP065915.1"/>
</dbReference>
<dbReference type="EMBL" id="VFFF01000001">
    <property type="protein sequence ID" value="TNY32419.1"/>
    <property type="molecule type" value="Genomic_DNA"/>
</dbReference>
<keyword evidence="3" id="KW-1185">Reference proteome</keyword>
<name>A0A5C5GEP5_9RHOB</name>
<dbReference type="InterPro" id="IPR036291">
    <property type="entry name" value="NAD(P)-bd_dom_sf"/>
</dbReference>
<dbReference type="InterPro" id="IPR013154">
    <property type="entry name" value="ADH-like_N"/>
</dbReference>
<dbReference type="InterPro" id="IPR020843">
    <property type="entry name" value="ER"/>
</dbReference>
<organism evidence="2 3">
    <name type="scientific">Pelagovum pacificum</name>
    <dbReference type="NCBI Taxonomy" id="2588711"/>
    <lineage>
        <taxon>Bacteria</taxon>
        <taxon>Pseudomonadati</taxon>
        <taxon>Pseudomonadota</taxon>
        <taxon>Alphaproteobacteria</taxon>
        <taxon>Rhodobacterales</taxon>
        <taxon>Paracoccaceae</taxon>
        <taxon>Pelagovum</taxon>
    </lineage>
</organism>
<dbReference type="Proteomes" id="UP000314011">
    <property type="component" value="Unassembled WGS sequence"/>
</dbReference>
<evidence type="ECO:0000313" key="3">
    <source>
        <dbReference type="Proteomes" id="UP000314011"/>
    </source>
</evidence>